<evidence type="ECO:0000256" key="1">
    <source>
        <dbReference type="SAM" id="MobiDB-lite"/>
    </source>
</evidence>
<protein>
    <submittedName>
        <fullName evidence="2">Conjugal transfer TraD family protein</fullName>
    </submittedName>
</protein>
<reference evidence="2 3" key="1">
    <citation type="submission" date="2014-04" db="EMBL/GenBank/DDBJ databases">
        <authorList>
            <person name="Bishop-Lilly K.A."/>
            <person name="Broomall S.M."/>
            <person name="Chain P.S."/>
            <person name="Chertkov O."/>
            <person name="Coyne S.R."/>
            <person name="Daligault H.E."/>
            <person name="Davenport K.W."/>
            <person name="Erkkila T."/>
            <person name="Frey K.G."/>
            <person name="Gibbons H.S."/>
            <person name="Gu W."/>
            <person name="Jaissle J."/>
            <person name="Johnson S.L."/>
            <person name="Koroleva G.I."/>
            <person name="Ladner J.T."/>
            <person name="Lo C.-C."/>
            <person name="Minogue T.D."/>
            <person name="Munk C."/>
            <person name="Palacios G.F."/>
            <person name="Redden C.L."/>
            <person name="Rosenzweig C.N."/>
            <person name="Scholz M.B."/>
            <person name="Teshima H."/>
            <person name="Xu Y."/>
        </authorList>
    </citation>
    <scope>NUCLEOTIDE SEQUENCE [LARGE SCALE GENOMIC DNA]</scope>
    <source>
        <strain evidence="3">gladioli</strain>
    </source>
</reference>
<comment type="caution">
    <text evidence="2">The sequence shown here is derived from an EMBL/GenBank/DDBJ whole genome shotgun (WGS) entry which is preliminary data.</text>
</comment>
<evidence type="ECO:0000313" key="3">
    <source>
        <dbReference type="Proteomes" id="UP000029590"/>
    </source>
</evidence>
<gene>
    <name evidence="2" type="ORF">DM48_8055</name>
</gene>
<feature type="region of interest" description="Disordered" evidence="1">
    <location>
        <begin position="134"/>
        <end position="159"/>
    </location>
</feature>
<accession>A0AAW3FCF0</accession>
<sequence>MPIDQWLTKRIAFINALKAPTESQRMLVELAGIAEPTKQESRDLDALVKLEKLNERAEEAKVAALKVVAERKEAARKARTRQLIELGGIVEMLDFPVDRGTLCGALLWALDQAKADPSALKQLKTRGDTFIADREAANKSSGSNGGQVADERLPENVAG</sequence>
<dbReference type="KEGG" id="bgo:BM43_7586"/>
<name>A0AAW3FCF0_BURGA</name>
<feature type="compositionally biased region" description="Basic and acidic residues" evidence="1">
    <location>
        <begin position="149"/>
        <end position="159"/>
    </location>
</feature>
<dbReference type="Pfam" id="PF06412">
    <property type="entry name" value="TraD"/>
    <property type="match status" value="1"/>
</dbReference>
<dbReference type="InterPro" id="IPR009444">
    <property type="entry name" value="Conjugal_tfr_TraD_a-type"/>
</dbReference>
<evidence type="ECO:0000313" key="2">
    <source>
        <dbReference type="EMBL" id="KGC24064.1"/>
    </source>
</evidence>
<dbReference type="Proteomes" id="UP000029590">
    <property type="component" value="Unassembled WGS sequence"/>
</dbReference>
<proteinExistence type="predicted"/>
<organism evidence="2 3">
    <name type="scientific">Burkholderia gladioli</name>
    <name type="common">Pseudomonas marginata</name>
    <name type="synonym">Phytomonas marginata</name>
    <dbReference type="NCBI Taxonomy" id="28095"/>
    <lineage>
        <taxon>Bacteria</taxon>
        <taxon>Pseudomonadati</taxon>
        <taxon>Pseudomonadota</taxon>
        <taxon>Betaproteobacteria</taxon>
        <taxon>Burkholderiales</taxon>
        <taxon>Burkholderiaceae</taxon>
        <taxon>Burkholderia</taxon>
    </lineage>
</organism>
<dbReference type="RefSeq" id="WP_052710549.1">
    <property type="nucleotide sequence ID" value="NZ_CP009320.1"/>
</dbReference>
<dbReference type="EMBL" id="JPGG01000011">
    <property type="protein sequence ID" value="KGC24064.1"/>
    <property type="molecule type" value="Genomic_DNA"/>
</dbReference>
<dbReference type="AlphaFoldDB" id="A0AAW3FCF0"/>